<dbReference type="SUPFAM" id="SSF51197">
    <property type="entry name" value="Clavaminate synthase-like"/>
    <property type="match status" value="1"/>
</dbReference>
<evidence type="ECO:0000313" key="3">
    <source>
        <dbReference type="EMBL" id="PFH33408.1"/>
    </source>
</evidence>
<dbReference type="SUPFAM" id="SSF81383">
    <property type="entry name" value="F-box domain"/>
    <property type="match status" value="1"/>
</dbReference>
<dbReference type="GO" id="GO:0005634">
    <property type="term" value="C:nucleus"/>
    <property type="evidence" value="ECO:0007669"/>
    <property type="project" value="TreeGrafter"/>
</dbReference>
<dbReference type="Gene3D" id="2.60.120.650">
    <property type="entry name" value="Cupin"/>
    <property type="match status" value="1"/>
</dbReference>
<evidence type="ECO:0000313" key="4">
    <source>
        <dbReference type="Proteomes" id="UP000224006"/>
    </source>
</evidence>
<feature type="region of interest" description="Disordered" evidence="1">
    <location>
        <begin position="396"/>
        <end position="437"/>
    </location>
</feature>
<keyword evidence="3" id="KW-0489">Methyltransferase</keyword>
<dbReference type="SMART" id="SM00558">
    <property type="entry name" value="JmjC"/>
    <property type="match status" value="1"/>
</dbReference>
<dbReference type="GO" id="GO:0008168">
    <property type="term" value="F:methyltransferase activity"/>
    <property type="evidence" value="ECO:0007669"/>
    <property type="project" value="UniProtKB-KW"/>
</dbReference>
<dbReference type="PANTHER" id="PTHR12480">
    <property type="entry name" value="ARGININE DEMETHYLASE AND LYSYL-HYDROXYLASE JMJD"/>
    <property type="match status" value="1"/>
</dbReference>
<accession>A0A2A9M4J9</accession>
<dbReference type="GeneID" id="40312551"/>
<feature type="compositionally biased region" description="Low complexity" evidence="1">
    <location>
        <begin position="396"/>
        <end position="411"/>
    </location>
</feature>
<feature type="region of interest" description="Disordered" evidence="1">
    <location>
        <begin position="626"/>
        <end position="651"/>
    </location>
</feature>
<dbReference type="InterPro" id="IPR003347">
    <property type="entry name" value="JmjC_dom"/>
</dbReference>
<evidence type="ECO:0000259" key="2">
    <source>
        <dbReference type="PROSITE" id="PS51184"/>
    </source>
</evidence>
<dbReference type="InterPro" id="IPR036047">
    <property type="entry name" value="F-box-like_dom_sf"/>
</dbReference>
<protein>
    <submittedName>
        <fullName evidence="3">Histone lysine demethylase JMJD6b</fullName>
    </submittedName>
</protein>
<feature type="region of interest" description="Disordered" evidence="1">
    <location>
        <begin position="1"/>
        <end position="29"/>
    </location>
</feature>
<feature type="compositionally biased region" description="Basic residues" evidence="1">
    <location>
        <begin position="16"/>
        <end position="29"/>
    </location>
</feature>
<proteinExistence type="predicted"/>
<feature type="domain" description="JmjC" evidence="2">
    <location>
        <begin position="438"/>
        <end position="619"/>
    </location>
</feature>
<dbReference type="RefSeq" id="XP_029217417.1">
    <property type="nucleotide sequence ID" value="XM_029365986.1"/>
</dbReference>
<dbReference type="GO" id="GO:0032259">
    <property type="term" value="P:methylation"/>
    <property type="evidence" value="ECO:0007669"/>
    <property type="project" value="UniProtKB-KW"/>
</dbReference>
<dbReference type="PROSITE" id="PS51184">
    <property type="entry name" value="JMJC"/>
    <property type="match status" value="1"/>
</dbReference>
<comment type="caution">
    <text evidence="3">The sequence shown here is derived from an EMBL/GenBank/DDBJ whole genome shotgun (WGS) entry which is preliminary data.</text>
</comment>
<evidence type="ECO:0000256" key="1">
    <source>
        <dbReference type="SAM" id="MobiDB-lite"/>
    </source>
</evidence>
<dbReference type="OrthoDB" id="333193at2759"/>
<dbReference type="InterPro" id="IPR050910">
    <property type="entry name" value="JMJD6_ArgDemeth/LysHydrox"/>
</dbReference>
<organism evidence="3 4">
    <name type="scientific">Besnoitia besnoiti</name>
    <name type="common">Apicomplexan protozoan</name>
    <dbReference type="NCBI Taxonomy" id="94643"/>
    <lineage>
        <taxon>Eukaryota</taxon>
        <taxon>Sar</taxon>
        <taxon>Alveolata</taxon>
        <taxon>Apicomplexa</taxon>
        <taxon>Conoidasida</taxon>
        <taxon>Coccidia</taxon>
        <taxon>Eucoccidiorida</taxon>
        <taxon>Eimeriorina</taxon>
        <taxon>Sarcocystidae</taxon>
        <taxon>Besnoitia</taxon>
    </lineage>
</organism>
<dbReference type="KEGG" id="bbes:BESB_076250"/>
<dbReference type="Pfam" id="PF13621">
    <property type="entry name" value="Cupin_8"/>
    <property type="match status" value="1"/>
</dbReference>
<sequence>MNEIKEPSSAGAARTPGKKKSDKKKRPRRVLTKHPFGLLPSGNAFFLSAVVPREPSLGSLADLDDGSLLVFLSTLAEFLPLSSLLSLSCVSKFMLAALLDEELWQTLLLTRFHGGRGAHLPGASAGYACVVSGGPSARENGETGKPETCGDDGETAGSSKGGENAATTPGAEGGASSFSSAEKQDTKPDGAASAACEWKWRGTWKRSYICAERQRLRGLSPTGASSLSSSASSPSLPSERATGACNAEENSIETSQREEKALLPVLQGVCSDTLYQRWLCATVDVSSLYYKDRDTLERVSAKELSVEDFVERYEKPNKPVVVTDLVPQWKAFGKWNEAYFRRHFSRVRFNAGAASDLPLETFYDYAHANIDEAPLFIFDPNFGESTRVAISSSSSTSLVPSSVSSVSPGSSDAERPAQGNRAEGAMKETMPPSHNAREDVRSLAEDYEVPPYFADDRDLFACLGKRRPNFRKVPRSSFVCFLWLLVGNARSGSKWHVDPNQTSAWNAVVKGRKRWIFLPPDTPPPGVFPSADGGEVTQPVSLVEWMMNYYFDALHAPGFPYTGGVAPIEGSVSAGELVFVPQGWWHCVLNEEDDTIAVTQNFVSATFLQNVRTFLHHKTDQISGAEASACDGAQDEKKRKEEEGDGGGSFWKRLKKKSRTVVVGREAA</sequence>
<dbReference type="AlphaFoldDB" id="A0A2A9M4J9"/>
<keyword evidence="3" id="KW-0808">Transferase</keyword>
<dbReference type="VEuPathDB" id="ToxoDB:BESB_076250"/>
<feature type="region of interest" description="Disordered" evidence="1">
    <location>
        <begin position="220"/>
        <end position="256"/>
    </location>
</feature>
<reference evidence="3 4" key="1">
    <citation type="submission" date="2017-09" db="EMBL/GenBank/DDBJ databases">
        <title>Genome sequencing of Besnoitia besnoiti strain Bb-Ger1.</title>
        <authorList>
            <person name="Schares G."/>
            <person name="Venepally P."/>
            <person name="Lorenzi H.A."/>
        </authorList>
    </citation>
    <scope>NUCLEOTIDE SEQUENCE [LARGE SCALE GENOMIC DNA]</scope>
    <source>
        <strain evidence="3 4">Bb-Ger1</strain>
    </source>
</reference>
<dbReference type="Proteomes" id="UP000224006">
    <property type="component" value="Chromosome VII"/>
</dbReference>
<dbReference type="GO" id="GO:0000987">
    <property type="term" value="F:cis-regulatory region sequence-specific DNA binding"/>
    <property type="evidence" value="ECO:0007669"/>
    <property type="project" value="TreeGrafter"/>
</dbReference>
<dbReference type="InterPro" id="IPR041667">
    <property type="entry name" value="Cupin_8"/>
</dbReference>
<dbReference type="EMBL" id="NWUJ01000008">
    <property type="protein sequence ID" value="PFH33408.1"/>
    <property type="molecule type" value="Genomic_DNA"/>
</dbReference>
<feature type="compositionally biased region" description="Low complexity" evidence="1">
    <location>
        <begin position="224"/>
        <end position="238"/>
    </location>
</feature>
<keyword evidence="4" id="KW-1185">Reference proteome</keyword>
<gene>
    <name evidence="3" type="ORF">BESB_076250</name>
</gene>
<name>A0A2A9M4J9_BESBE</name>
<dbReference type="STRING" id="94643.A0A2A9M4J9"/>
<dbReference type="PANTHER" id="PTHR12480:SF21">
    <property type="entry name" value="JMJC DOMAIN-CONTAINING PROTEIN 8"/>
    <property type="match status" value="1"/>
</dbReference>
<feature type="region of interest" description="Disordered" evidence="1">
    <location>
        <begin position="135"/>
        <end position="192"/>
    </location>
</feature>